<evidence type="ECO:0000256" key="4">
    <source>
        <dbReference type="SAM" id="MobiDB-lite"/>
    </source>
</evidence>
<reference evidence="5" key="1">
    <citation type="submission" date="2020-06" db="EMBL/GenBank/DDBJ databases">
        <title>WGS assembly of Ceratodon purpureus strain R40.</title>
        <authorList>
            <person name="Carey S.B."/>
            <person name="Jenkins J."/>
            <person name="Shu S."/>
            <person name="Lovell J.T."/>
            <person name="Sreedasyam A."/>
            <person name="Maumus F."/>
            <person name="Tiley G.P."/>
            <person name="Fernandez-Pozo N."/>
            <person name="Barry K."/>
            <person name="Chen C."/>
            <person name="Wang M."/>
            <person name="Lipzen A."/>
            <person name="Daum C."/>
            <person name="Saski C.A."/>
            <person name="Payton A.C."/>
            <person name="Mcbreen J.C."/>
            <person name="Conrad R.E."/>
            <person name="Kollar L.M."/>
            <person name="Olsson S."/>
            <person name="Huttunen S."/>
            <person name="Landis J.B."/>
            <person name="Wickett N.J."/>
            <person name="Johnson M.G."/>
            <person name="Rensing S.A."/>
            <person name="Grimwood J."/>
            <person name="Schmutz J."/>
            <person name="Mcdaniel S.F."/>
        </authorList>
    </citation>
    <scope>NUCLEOTIDE SEQUENCE</scope>
    <source>
        <strain evidence="5">R40</strain>
    </source>
</reference>
<evidence type="ECO:0000313" key="6">
    <source>
        <dbReference type="Proteomes" id="UP000822688"/>
    </source>
</evidence>
<keyword evidence="6" id="KW-1185">Reference proteome</keyword>
<feature type="coiled-coil region" evidence="3">
    <location>
        <begin position="801"/>
        <end position="842"/>
    </location>
</feature>
<dbReference type="Proteomes" id="UP000822688">
    <property type="component" value="Chromosome 12"/>
</dbReference>
<feature type="coiled-coil region" evidence="3">
    <location>
        <begin position="707"/>
        <end position="769"/>
    </location>
</feature>
<feature type="region of interest" description="Disordered" evidence="4">
    <location>
        <begin position="1"/>
        <end position="29"/>
    </location>
</feature>
<dbReference type="InterPro" id="IPR008587">
    <property type="entry name" value="FPP_plant"/>
</dbReference>
<evidence type="ECO:0000256" key="3">
    <source>
        <dbReference type="SAM" id="Coils"/>
    </source>
</evidence>
<keyword evidence="2 3" id="KW-0175">Coiled coil</keyword>
<feature type="coiled-coil region" evidence="3">
    <location>
        <begin position="496"/>
        <end position="551"/>
    </location>
</feature>
<protein>
    <submittedName>
        <fullName evidence="5">Uncharacterized protein</fullName>
    </submittedName>
</protein>
<dbReference type="AlphaFoldDB" id="A0A8T0GBD9"/>
<dbReference type="Pfam" id="PF05911">
    <property type="entry name" value="FPP"/>
    <property type="match status" value="2"/>
</dbReference>
<evidence type="ECO:0000256" key="1">
    <source>
        <dbReference type="ARBA" id="ARBA00005921"/>
    </source>
</evidence>
<dbReference type="PANTHER" id="PTHR31580:SF4">
    <property type="entry name" value="FILAMENT-LIKE PLANT PROTEIN 6"/>
    <property type="match status" value="1"/>
</dbReference>
<comment type="caution">
    <text evidence="5">The sequence shown here is derived from an EMBL/GenBank/DDBJ whole genome shotgun (WGS) entry which is preliminary data.</text>
</comment>
<feature type="region of interest" description="Disordered" evidence="4">
    <location>
        <begin position="943"/>
        <end position="1091"/>
    </location>
</feature>
<feature type="compositionally biased region" description="Low complexity" evidence="4">
    <location>
        <begin position="1056"/>
        <end position="1091"/>
    </location>
</feature>
<evidence type="ECO:0000313" key="5">
    <source>
        <dbReference type="EMBL" id="KAG0554592.1"/>
    </source>
</evidence>
<feature type="compositionally biased region" description="Polar residues" evidence="4">
    <location>
        <begin position="1043"/>
        <end position="1055"/>
    </location>
</feature>
<sequence>MDLKEMEKRRGWPWKKKNGFGEGGTSPPTVKLFDEQEVARILEDQIRGQQEQMDSTLREVDEKYADKEKAINEKLEAVNKKLATALAEITVKDNLVKQHIKVAEEAVIGWERAENEAAAFKQQLDEAIDQKLGTEDRVQHLDGALKEVVKQLRSAREEQEQRIHETIVKKTQEYDKLRMEMETKLAEASHTAAQTRAELIESRAESKALTHALQDRSRVLAEVNDTRARQETNMKVLQVRLEGMEKENIDLKYELHLVTQELDSRMSELEHMRKASDFASRQHGEALKKMTKLDEECTRLRTLMRKKLSNSAAVTRLKQDVDSFGREHIGKVSPRRRPLGRSHSATDQEEAAAQDNMQSFLEEKAAAEKIFNLEEETRMLKEALAKRNDELQNARIMCAKTASRLSSVEEEVETLRSASKSSQVEKELLDATSLRNLTSKPRDNSLNFELMDDFIEMERLAESQSHSHSVSGSDHTTVESALMFGAADESNNQLRIAGLEEALAVKDRDLEAANEMCHDLSRKLAVAEEQLVALQNKNAANEQSVIDLQDRLDSLLEKQANPRESVDEEVAITVRKLVHITEALAQATGTESTPITTTVGDSIALSLHWKDDMLDTSMGNLVQAANAFLESGYPGVLKFVLELTATLDCILVIHITANEEVRKECETSAGERLAVFMELESARVQVSELEEELCRMRAEQADIVRKVQVEMDRFPELETEIEQLRAEKCELENNMSEMDQHLVEANGRVETLRVRLSESEALVSELKTREAAHVNEEKEEDLIERELLELSFPALGLASSMRAADAEMHQLHDKVAALEVELQGERRRHQEVVAKLEDMQEQIHRGVGRMDPSSRSFGNREGSEHLQLALLEDDATRSARKEKEIAAAALAECQRTILALGKQLKVLGLQDHDLALADPASPDSIEKMTHTMEFLRSQADLAAEQPASPAATGTSLTWAPRSSPRSALPGTLLHRANNVNGSGSFRNGLNSSTDGPLLLNSEQSDSSVPDLPSSPASPASPLRVLRSVRTIRGSPGMKAANGDSPSNNLVSNIEGTSVDSRSTTTSTFRRFYSRSQSETSMSSEHSNPGPM</sequence>
<gene>
    <name evidence="5" type="ORF">KC19_12G103100</name>
</gene>
<name>A0A8T0GBD9_CERPU</name>
<accession>A0A8T0GBD9</accession>
<comment type="similarity">
    <text evidence="1">Belongs to the FPP family.</text>
</comment>
<organism evidence="5 6">
    <name type="scientific">Ceratodon purpureus</name>
    <name type="common">Fire moss</name>
    <name type="synonym">Dicranum purpureum</name>
    <dbReference type="NCBI Taxonomy" id="3225"/>
    <lineage>
        <taxon>Eukaryota</taxon>
        <taxon>Viridiplantae</taxon>
        <taxon>Streptophyta</taxon>
        <taxon>Embryophyta</taxon>
        <taxon>Bryophyta</taxon>
        <taxon>Bryophytina</taxon>
        <taxon>Bryopsida</taxon>
        <taxon>Dicranidae</taxon>
        <taxon>Pseudoditrichales</taxon>
        <taxon>Ditrichaceae</taxon>
        <taxon>Ceratodon</taxon>
    </lineage>
</organism>
<feature type="compositionally biased region" description="Low complexity" evidence="4">
    <location>
        <begin position="1004"/>
        <end position="1022"/>
    </location>
</feature>
<feature type="compositionally biased region" description="Basic and acidic residues" evidence="4">
    <location>
        <begin position="1"/>
        <end position="10"/>
    </location>
</feature>
<dbReference type="PANTHER" id="PTHR31580">
    <property type="entry name" value="FILAMENT-LIKE PLANT PROTEIN 4"/>
    <property type="match status" value="1"/>
</dbReference>
<feature type="coiled-coil region" evidence="3">
    <location>
        <begin position="39"/>
        <end position="254"/>
    </location>
</feature>
<dbReference type="EMBL" id="CM026433">
    <property type="protein sequence ID" value="KAG0554592.1"/>
    <property type="molecule type" value="Genomic_DNA"/>
</dbReference>
<proteinExistence type="inferred from homology"/>
<evidence type="ECO:0000256" key="2">
    <source>
        <dbReference type="ARBA" id="ARBA00023054"/>
    </source>
</evidence>
<feature type="compositionally biased region" description="Polar residues" evidence="4">
    <location>
        <begin position="977"/>
        <end position="994"/>
    </location>
</feature>